<dbReference type="Gene3D" id="3.40.50.360">
    <property type="match status" value="1"/>
</dbReference>
<dbReference type="RefSeq" id="WP_220169985.1">
    <property type="nucleotide sequence ID" value="NZ_JAIBOA010000026.1"/>
</dbReference>
<accession>A0ABS7G2P0</accession>
<feature type="domain" description="Flavodoxin" evidence="1">
    <location>
        <begin position="5"/>
        <end position="87"/>
    </location>
</feature>
<gene>
    <name evidence="2" type="ORF">K1Y72_30565</name>
</gene>
<protein>
    <submittedName>
        <fullName evidence="2">Flavodoxin domain-containing protein</fullName>
    </submittedName>
</protein>
<sequence>MTRVLVTHASRHGGTAETAERIAGRLRAAGLTADVLPVPSVRGLAAYDAAIIGGTLHEERWPRAAHRFVRRNRRALAAMPVLMFSSGPPDGPRPLPPRSIARLMRLIGAEEYAALDDPAGTDRWAKAAATRLRQIWA</sequence>
<evidence type="ECO:0000313" key="3">
    <source>
        <dbReference type="Proteomes" id="UP000774570"/>
    </source>
</evidence>
<evidence type="ECO:0000259" key="1">
    <source>
        <dbReference type="Pfam" id="PF12724"/>
    </source>
</evidence>
<dbReference type="SUPFAM" id="SSF52218">
    <property type="entry name" value="Flavoproteins"/>
    <property type="match status" value="1"/>
</dbReference>
<keyword evidence="3" id="KW-1185">Reference proteome</keyword>
<name>A0ABS7G2P0_9ACTN</name>
<dbReference type="Proteomes" id="UP000774570">
    <property type="component" value="Unassembled WGS sequence"/>
</dbReference>
<organism evidence="2 3">
    <name type="scientific">Actinomadura parmotrematis</name>
    <dbReference type="NCBI Taxonomy" id="2864039"/>
    <lineage>
        <taxon>Bacteria</taxon>
        <taxon>Bacillati</taxon>
        <taxon>Actinomycetota</taxon>
        <taxon>Actinomycetes</taxon>
        <taxon>Streptosporangiales</taxon>
        <taxon>Thermomonosporaceae</taxon>
        <taxon>Actinomadura</taxon>
    </lineage>
</organism>
<evidence type="ECO:0000313" key="2">
    <source>
        <dbReference type="EMBL" id="MBW8486746.1"/>
    </source>
</evidence>
<dbReference type="InterPro" id="IPR026816">
    <property type="entry name" value="Flavodoxin_dom"/>
</dbReference>
<reference evidence="2 3" key="1">
    <citation type="submission" date="2021-07" db="EMBL/GenBank/DDBJ databases">
        <title>Actinomadura sp. PM05-2 isolated from lichen.</title>
        <authorList>
            <person name="Somphong A."/>
            <person name="Phongsopitanun W."/>
            <person name="Tanasupawat S."/>
            <person name="Peongsungnone V."/>
        </authorList>
    </citation>
    <scope>NUCLEOTIDE SEQUENCE [LARGE SCALE GENOMIC DNA]</scope>
    <source>
        <strain evidence="2 3">PM05-2</strain>
    </source>
</reference>
<comment type="caution">
    <text evidence="2">The sequence shown here is derived from an EMBL/GenBank/DDBJ whole genome shotgun (WGS) entry which is preliminary data.</text>
</comment>
<proteinExistence type="predicted"/>
<dbReference type="InterPro" id="IPR029039">
    <property type="entry name" value="Flavoprotein-like_sf"/>
</dbReference>
<dbReference type="Pfam" id="PF12724">
    <property type="entry name" value="Flavodoxin_5"/>
    <property type="match status" value="1"/>
</dbReference>
<dbReference type="EMBL" id="JAIBOA010000026">
    <property type="protein sequence ID" value="MBW8486746.1"/>
    <property type="molecule type" value="Genomic_DNA"/>
</dbReference>